<sequence length="156" mass="17420">MSTSTSAVRAIPGRSQEGAHCRRCPLPIETKPTETLGHVLGSCPYGHLARINRHNTIRSILATELKKQFEVYEEVSGIASDGSSRRIDIIAIDRKNKKGIIVDPTVRIESNENQPYDVNDEKRSIYNPTIPYYKNKYGLNEIEVIGLLIGARGMIL</sequence>
<name>A0A8D8VK96_9HEMI</name>
<dbReference type="EMBL" id="HBUF01367373">
    <property type="protein sequence ID" value="CAG6724310.1"/>
    <property type="molecule type" value="Transcribed_RNA"/>
</dbReference>
<organism evidence="1">
    <name type="scientific">Cacopsylla melanoneura</name>
    <dbReference type="NCBI Taxonomy" id="428564"/>
    <lineage>
        <taxon>Eukaryota</taxon>
        <taxon>Metazoa</taxon>
        <taxon>Ecdysozoa</taxon>
        <taxon>Arthropoda</taxon>
        <taxon>Hexapoda</taxon>
        <taxon>Insecta</taxon>
        <taxon>Pterygota</taxon>
        <taxon>Neoptera</taxon>
        <taxon>Paraneoptera</taxon>
        <taxon>Hemiptera</taxon>
        <taxon>Sternorrhyncha</taxon>
        <taxon>Psylloidea</taxon>
        <taxon>Psyllidae</taxon>
        <taxon>Psyllinae</taxon>
        <taxon>Cacopsylla</taxon>
    </lineage>
</organism>
<evidence type="ECO:0008006" key="2">
    <source>
        <dbReference type="Google" id="ProtNLM"/>
    </source>
</evidence>
<accession>A0A8D8VK96</accession>
<reference evidence="1" key="1">
    <citation type="submission" date="2021-05" db="EMBL/GenBank/DDBJ databases">
        <authorList>
            <person name="Alioto T."/>
            <person name="Alioto T."/>
            <person name="Gomez Garrido J."/>
        </authorList>
    </citation>
    <scope>NUCLEOTIDE SEQUENCE</scope>
</reference>
<dbReference type="EMBL" id="HBUF01367374">
    <property type="protein sequence ID" value="CAG6724312.1"/>
    <property type="molecule type" value="Transcribed_RNA"/>
</dbReference>
<evidence type="ECO:0000313" key="1">
    <source>
        <dbReference type="EMBL" id="CAG6724312.1"/>
    </source>
</evidence>
<proteinExistence type="predicted"/>
<protein>
    <recommendedName>
        <fullName evidence="2">Reverse transcriptase</fullName>
    </recommendedName>
</protein>
<dbReference type="AlphaFoldDB" id="A0A8D8VK96"/>
<dbReference type="EMBL" id="HBUF01367372">
    <property type="protein sequence ID" value="CAG6724308.1"/>
    <property type="molecule type" value="Transcribed_RNA"/>
</dbReference>